<evidence type="ECO:0000256" key="8">
    <source>
        <dbReference type="ARBA" id="ARBA00022989"/>
    </source>
</evidence>
<evidence type="ECO:0000256" key="7">
    <source>
        <dbReference type="ARBA" id="ARBA00022779"/>
    </source>
</evidence>
<keyword evidence="11" id="KW-0966">Cell projection</keyword>
<accession>A0ABU3K6A1</accession>
<keyword evidence="12" id="KW-1185">Reference proteome</keyword>
<organism evidence="11 12">
    <name type="scientific">Candidatus Nitronereus thalassa</name>
    <dbReference type="NCBI Taxonomy" id="3020898"/>
    <lineage>
        <taxon>Bacteria</taxon>
        <taxon>Pseudomonadati</taxon>
        <taxon>Nitrospirota</taxon>
        <taxon>Nitrospiria</taxon>
        <taxon>Nitrospirales</taxon>
        <taxon>Nitrospiraceae</taxon>
        <taxon>Candidatus Nitronereus</taxon>
    </lineage>
</organism>
<evidence type="ECO:0000256" key="4">
    <source>
        <dbReference type="ARBA" id="ARBA00022475"/>
    </source>
</evidence>
<keyword evidence="5 10" id="KW-0145">Chemotaxis</keyword>
<evidence type="ECO:0000313" key="12">
    <source>
        <dbReference type="Proteomes" id="UP001250932"/>
    </source>
</evidence>
<keyword evidence="9 10" id="KW-0472">Membrane</keyword>
<keyword evidence="4 10" id="KW-1003">Cell membrane</keyword>
<comment type="subcellular location">
    <subcellularLocation>
        <location evidence="2">Cell membrane</location>
        <topology evidence="2">Single-pass membrane protein</topology>
    </subcellularLocation>
</comment>
<dbReference type="Pfam" id="PF03748">
    <property type="entry name" value="FliL"/>
    <property type="match status" value="1"/>
</dbReference>
<evidence type="ECO:0000256" key="2">
    <source>
        <dbReference type="ARBA" id="ARBA00004162"/>
    </source>
</evidence>
<dbReference type="InterPro" id="IPR005503">
    <property type="entry name" value="FliL"/>
</dbReference>
<dbReference type="RefSeq" id="WP_313832257.1">
    <property type="nucleotide sequence ID" value="NZ_JAQOUE010000001.1"/>
</dbReference>
<evidence type="ECO:0000256" key="9">
    <source>
        <dbReference type="ARBA" id="ARBA00023136"/>
    </source>
</evidence>
<keyword evidence="8 10" id="KW-1133">Transmembrane helix</keyword>
<evidence type="ECO:0000256" key="3">
    <source>
        <dbReference type="ARBA" id="ARBA00008281"/>
    </source>
</evidence>
<dbReference type="PANTHER" id="PTHR35091:SF2">
    <property type="entry name" value="FLAGELLAR PROTEIN FLIL"/>
    <property type="match status" value="1"/>
</dbReference>
<evidence type="ECO:0000256" key="5">
    <source>
        <dbReference type="ARBA" id="ARBA00022500"/>
    </source>
</evidence>
<evidence type="ECO:0000256" key="1">
    <source>
        <dbReference type="ARBA" id="ARBA00002254"/>
    </source>
</evidence>
<proteinExistence type="inferred from homology"/>
<dbReference type="PANTHER" id="PTHR35091">
    <property type="entry name" value="FLAGELLAR PROTEIN FLIL"/>
    <property type="match status" value="1"/>
</dbReference>
<feature type="transmembrane region" description="Helical" evidence="10">
    <location>
        <begin position="20"/>
        <end position="40"/>
    </location>
</feature>
<evidence type="ECO:0000256" key="10">
    <source>
        <dbReference type="RuleBase" id="RU364125"/>
    </source>
</evidence>
<comment type="caution">
    <text evidence="11">The sequence shown here is derived from an EMBL/GenBank/DDBJ whole genome shotgun (WGS) entry which is preliminary data.</text>
</comment>
<reference evidence="11 12" key="1">
    <citation type="journal article" date="2023" name="ISME J.">
        <title>Cultivation and genomic characterization of novel and ubiquitous marine nitrite-oxidizing bacteria from the Nitrospirales.</title>
        <authorList>
            <person name="Mueller A.J."/>
            <person name="Daebeler A."/>
            <person name="Herbold C.W."/>
            <person name="Kirkegaard R.H."/>
            <person name="Daims H."/>
        </authorList>
    </citation>
    <scope>NUCLEOTIDE SEQUENCE [LARGE SCALE GENOMIC DNA]</scope>
    <source>
        <strain evidence="11 12">EB</strain>
    </source>
</reference>
<name>A0ABU3K6A1_9BACT</name>
<keyword evidence="11" id="KW-0969">Cilium</keyword>
<gene>
    <name evidence="11" type="ORF">PPG34_06070</name>
</gene>
<dbReference type="EMBL" id="JAQOUE010000001">
    <property type="protein sequence ID" value="MDT7041911.1"/>
    <property type="molecule type" value="Genomic_DNA"/>
</dbReference>
<keyword evidence="11" id="KW-0282">Flagellum</keyword>
<dbReference type="Proteomes" id="UP001250932">
    <property type="component" value="Unassembled WGS sequence"/>
</dbReference>
<keyword evidence="6 10" id="KW-0812">Transmembrane</keyword>
<keyword evidence="7 10" id="KW-0283">Flagellar rotation</keyword>
<comment type="function">
    <text evidence="1 10">Controls the rotational direction of flagella during chemotaxis.</text>
</comment>
<protein>
    <recommendedName>
        <fullName evidence="10">Flagellar protein FliL</fullName>
    </recommendedName>
</protein>
<evidence type="ECO:0000313" key="11">
    <source>
        <dbReference type="EMBL" id="MDT7041911.1"/>
    </source>
</evidence>
<sequence>MADDAEKGEEAVSGGINKKLLLLILLGVLVVGGGAGFFFMSGGEPEKTAKAHNDEDGEVEATADSEPGFVGPVIDLEPFVLNLADRDQLRYLKVSIKVQLDRPEEQTDFTAKQPAIRDALLVLLTSKESRALRTVDGKMLVRDEIGGRVNTIMKKGKVKQVFFTDFIIQ</sequence>
<evidence type="ECO:0000256" key="6">
    <source>
        <dbReference type="ARBA" id="ARBA00022692"/>
    </source>
</evidence>
<comment type="similarity">
    <text evidence="3 10">Belongs to the FliL family.</text>
</comment>